<name>A0A1J5QUX4_9ZZZZ</name>
<proteinExistence type="predicted"/>
<feature type="domain" description="M23ase beta-sheet core" evidence="2">
    <location>
        <begin position="329"/>
        <end position="428"/>
    </location>
</feature>
<dbReference type="PANTHER" id="PTHR21666:SF270">
    <property type="entry name" value="MUREIN HYDROLASE ACTIVATOR ENVC"/>
    <property type="match status" value="1"/>
</dbReference>
<gene>
    <name evidence="3" type="primary">mepM_21</name>
    <name evidence="3" type="ORF">GALL_345210</name>
</gene>
<dbReference type="EMBL" id="MLJW01000682">
    <property type="protein sequence ID" value="OIQ83671.1"/>
    <property type="molecule type" value="Genomic_DNA"/>
</dbReference>
<accession>A0A1J5QUX4</accession>
<dbReference type="InterPro" id="IPR016047">
    <property type="entry name" value="M23ase_b-sheet_dom"/>
</dbReference>
<evidence type="ECO:0000313" key="3">
    <source>
        <dbReference type="EMBL" id="OIQ83671.1"/>
    </source>
</evidence>
<dbReference type="Pfam" id="PF01551">
    <property type="entry name" value="Peptidase_M23"/>
    <property type="match status" value="1"/>
</dbReference>
<feature type="coiled-coil region" evidence="1">
    <location>
        <begin position="61"/>
        <end position="102"/>
    </location>
</feature>
<dbReference type="SUPFAM" id="SSF51261">
    <property type="entry name" value="Duplicated hybrid motif"/>
    <property type="match status" value="1"/>
</dbReference>
<dbReference type="InterPro" id="IPR050570">
    <property type="entry name" value="Cell_wall_metabolism_enzyme"/>
</dbReference>
<dbReference type="Gene3D" id="6.10.250.3150">
    <property type="match status" value="1"/>
</dbReference>
<keyword evidence="3" id="KW-0378">Hydrolase</keyword>
<organism evidence="3">
    <name type="scientific">mine drainage metagenome</name>
    <dbReference type="NCBI Taxonomy" id="410659"/>
    <lineage>
        <taxon>unclassified sequences</taxon>
        <taxon>metagenomes</taxon>
        <taxon>ecological metagenomes</taxon>
    </lineage>
</organism>
<dbReference type="GO" id="GO:0004222">
    <property type="term" value="F:metalloendopeptidase activity"/>
    <property type="evidence" value="ECO:0007669"/>
    <property type="project" value="TreeGrafter"/>
</dbReference>
<dbReference type="Gene3D" id="2.70.70.10">
    <property type="entry name" value="Glucose Permease (Domain IIA)"/>
    <property type="match status" value="1"/>
</dbReference>
<sequence>MSTVTRQSRRTGLLVVVLAFLTVLSGAAPSAWADSYDNQVAQNKQQAAANKAARDQLTSSLENTNAALAQAALDLQATELRLPQAQAELAAAQNDLASAQREATIIAGRLQDARDQETSINQTIQAGVARSTAVRNALGEMARQAYRGGGEISSLGVALGAQSTDEFIATYGAVSSALRAQAQSLAGLQQVQADNRNSQARLTAVRGRITELKAEADAKVVEADQARVHAQERTTEITALIAQQAASKQVMADQLAAEQAQQAQLDAEAAALTASLNDIIAKQNAARAAAGVHGPINGAMFANPTSTNPMFITSPYGWRLQPILKIYRLHAGVDLRAYCNTPIYAGRAGTVQWAKWVNGYGNQVMINHGYVNNSSLMSSYNHMNTVVVSAGQSVTQGQLVGYAGMTGGVSTGCHLHFEAYVNGAVVNPEPLLGLA</sequence>
<evidence type="ECO:0000256" key="1">
    <source>
        <dbReference type="SAM" id="Coils"/>
    </source>
</evidence>
<dbReference type="InterPro" id="IPR011055">
    <property type="entry name" value="Dup_hybrid_motif"/>
</dbReference>
<evidence type="ECO:0000259" key="2">
    <source>
        <dbReference type="Pfam" id="PF01551"/>
    </source>
</evidence>
<keyword evidence="1" id="KW-0175">Coiled coil</keyword>
<dbReference type="AlphaFoldDB" id="A0A1J5QUX4"/>
<comment type="caution">
    <text evidence="3">The sequence shown here is derived from an EMBL/GenBank/DDBJ whole genome shotgun (WGS) entry which is preliminary data.</text>
</comment>
<dbReference type="PANTHER" id="PTHR21666">
    <property type="entry name" value="PEPTIDASE-RELATED"/>
    <property type="match status" value="1"/>
</dbReference>
<protein>
    <submittedName>
        <fullName evidence="3">Murein DD-endopeptidase MepM</fullName>
        <ecNumber evidence="3">3.4.24.-</ecNumber>
    </submittedName>
</protein>
<dbReference type="CDD" id="cd12797">
    <property type="entry name" value="M23_peptidase"/>
    <property type="match status" value="1"/>
</dbReference>
<dbReference type="EC" id="3.4.24.-" evidence="3"/>
<reference evidence="3" key="1">
    <citation type="submission" date="2016-10" db="EMBL/GenBank/DDBJ databases">
        <title>Sequence of Gallionella enrichment culture.</title>
        <authorList>
            <person name="Poehlein A."/>
            <person name="Muehling M."/>
            <person name="Daniel R."/>
        </authorList>
    </citation>
    <scope>NUCLEOTIDE SEQUENCE</scope>
</reference>